<protein>
    <submittedName>
        <fullName evidence="1">Uncharacterized protein</fullName>
    </submittedName>
</protein>
<dbReference type="Proteomes" id="UP000823982">
    <property type="component" value="Unassembled WGS sequence"/>
</dbReference>
<name>A0A9D1EMR4_9FIRM</name>
<evidence type="ECO:0000313" key="2">
    <source>
        <dbReference type="Proteomes" id="UP000823982"/>
    </source>
</evidence>
<accession>A0A9D1EMR4</accession>
<organism evidence="1 2">
    <name type="scientific">Candidatus Faeciplasma gallinarum</name>
    <dbReference type="NCBI Taxonomy" id="2840799"/>
    <lineage>
        <taxon>Bacteria</taxon>
        <taxon>Bacillati</taxon>
        <taxon>Bacillota</taxon>
        <taxon>Clostridia</taxon>
        <taxon>Eubacteriales</taxon>
        <taxon>Oscillospiraceae</taxon>
        <taxon>Oscillospiraceae incertae sedis</taxon>
        <taxon>Candidatus Faeciplasma</taxon>
    </lineage>
</organism>
<dbReference type="EMBL" id="DVIR01000002">
    <property type="protein sequence ID" value="HIS23792.1"/>
    <property type="molecule type" value="Genomic_DNA"/>
</dbReference>
<comment type="caution">
    <text evidence="1">The sequence shown here is derived from an EMBL/GenBank/DDBJ whole genome shotgun (WGS) entry which is preliminary data.</text>
</comment>
<gene>
    <name evidence="1" type="ORF">IAD01_00070</name>
</gene>
<dbReference type="AlphaFoldDB" id="A0A9D1EMR4"/>
<evidence type="ECO:0000313" key="1">
    <source>
        <dbReference type="EMBL" id="HIS23792.1"/>
    </source>
</evidence>
<reference evidence="1" key="1">
    <citation type="submission" date="2020-10" db="EMBL/GenBank/DDBJ databases">
        <authorList>
            <person name="Gilroy R."/>
        </authorList>
    </citation>
    <scope>NUCLEOTIDE SEQUENCE</scope>
    <source>
        <strain evidence="1">CHK157-1446</strain>
    </source>
</reference>
<proteinExistence type="predicted"/>
<sequence>MNMSQKQLDSLVKAASSRLGVSEAKLRSELEAGTFDSLMRKMAPGDAGRLQAALSDPEKTKAMLSSPQAREILKKLIK</sequence>
<reference evidence="1" key="2">
    <citation type="journal article" date="2021" name="PeerJ">
        <title>Extensive microbial diversity within the chicken gut microbiome revealed by metagenomics and culture.</title>
        <authorList>
            <person name="Gilroy R."/>
            <person name="Ravi A."/>
            <person name="Getino M."/>
            <person name="Pursley I."/>
            <person name="Horton D.L."/>
            <person name="Alikhan N.F."/>
            <person name="Baker D."/>
            <person name="Gharbi K."/>
            <person name="Hall N."/>
            <person name="Watson M."/>
            <person name="Adriaenssens E.M."/>
            <person name="Foster-Nyarko E."/>
            <person name="Jarju S."/>
            <person name="Secka A."/>
            <person name="Antonio M."/>
            <person name="Oren A."/>
            <person name="Chaudhuri R.R."/>
            <person name="La Ragione R."/>
            <person name="Hildebrand F."/>
            <person name="Pallen M.J."/>
        </authorList>
    </citation>
    <scope>NUCLEOTIDE SEQUENCE</scope>
    <source>
        <strain evidence="1">CHK157-1446</strain>
    </source>
</reference>